<feature type="compositionally biased region" description="Pro residues" evidence="2">
    <location>
        <begin position="270"/>
        <end position="279"/>
    </location>
</feature>
<evidence type="ECO:0000256" key="1">
    <source>
        <dbReference type="SAM" id="Coils"/>
    </source>
</evidence>
<keyword evidence="1" id="KW-0175">Coiled coil</keyword>
<feature type="coiled-coil region" evidence="1">
    <location>
        <begin position="296"/>
        <end position="330"/>
    </location>
</feature>
<reference evidence="3" key="1">
    <citation type="journal article" date="2019" name="Sci. Rep.">
        <title>Draft genome of Tanacetum cinerariifolium, the natural source of mosquito coil.</title>
        <authorList>
            <person name="Yamashiro T."/>
            <person name="Shiraishi A."/>
            <person name="Satake H."/>
            <person name="Nakayama K."/>
        </authorList>
    </citation>
    <scope>NUCLEOTIDE SEQUENCE</scope>
</reference>
<feature type="region of interest" description="Disordered" evidence="2">
    <location>
        <begin position="252"/>
        <end position="280"/>
    </location>
</feature>
<accession>A0A699JCG1</accession>
<feature type="non-terminal residue" evidence="3">
    <location>
        <position position="1"/>
    </location>
</feature>
<sequence length="651" mass="73574">IKFDLTSISSDSPLLGVNTPGSDEDRLNLMELMVFLLQRSVCVEIGINVARLSKLLLSGIFKRSGDVTRLQALVDKKKIVISEAVIREILQLNDAEGMVCLPNEEIFAGLTQMGYEKPSTKLTFYKAFFFSQWKLLIHTILQSLSAKRNSWNEFSTAMASAVICLSKGQRFNFSKYIFDSLVRNVDSSSKFYMYLWFIQLIIQTNIADLSTHTTRYISLALTQKVFANMRRVGKGFSGVETPLFQIVTEVVPPTPTSSSPPSPVISSSPPHQPPCPPQPQDAKVLSLLFQQVLDTCSALARRVEGLENDKAAQQLEIIKLKARVKKLEKINMVKSSKLRRLKKVGTSQRVESSDDIENVFNQGRIIADMDHDEGIELVADQGKDVEVKGRNADKQAELYNLDLDHSSNVLSMQEDDTEVQEAIEIVTTAKLMTEVVIAVATQAVAASTPILAAKPKILNIVAAPAVSTRRRKGVVIRDPEEELPSDTPAETPKVKDKGKGILIEALKPMKKKDQIEMDAEYARKIQEEINKEHEKTYKNIDWNDALDHVQSKKPQYIKRYHGMKKKPQTESEARKNMIFYLKNTEGYKMDFFKGMKYDEILLIFQAKFDANIRFLFKSREEMKEEDQEIIKSINESPAQKAAKRRKLSEEA</sequence>
<comment type="caution">
    <text evidence="3">The sequence shown here is derived from an EMBL/GenBank/DDBJ whole genome shotgun (WGS) entry which is preliminary data.</text>
</comment>
<feature type="compositionally biased region" description="Basic residues" evidence="2">
    <location>
        <begin position="641"/>
        <end position="651"/>
    </location>
</feature>
<dbReference type="EMBL" id="BKCJ010397784">
    <property type="protein sequence ID" value="GFA28224.1"/>
    <property type="molecule type" value="Genomic_DNA"/>
</dbReference>
<gene>
    <name evidence="3" type="ORF">Tci_600196</name>
</gene>
<feature type="region of interest" description="Disordered" evidence="2">
    <location>
        <begin position="627"/>
        <end position="651"/>
    </location>
</feature>
<evidence type="ECO:0008006" key="4">
    <source>
        <dbReference type="Google" id="ProtNLM"/>
    </source>
</evidence>
<protein>
    <recommendedName>
        <fullName evidence="4">Synaptobrevin, longin-like domain protein</fullName>
    </recommendedName>
</protein>
<evidence type="ECO:0000313" key="3">
    <source>
        <dbReference type="EMBL" id="GFA28224.1"/>
    </source>
</evidence>
<dbReference type="AlphaFoldDB" id="A0A699JCG1"/>
<proteinExistence type="predicted"/>
<organism evidence="3">
    <name type="scientific">Tanacetum cinerariifolium</name>
    <name type="common">Dalmatian daisy</name>
    <name type="synonym">Chrysanthemum cinerariifolium</name>
    <dbReference type="NCBI Taxonomy" id="118510"/>
    <lineage>
        <taxon>Eukaryota</taxon>
        <taxon>Viridiplantae</taxon>
        <taxon>Streptophyta</taxon>
        <taxon>Embryophyta</taxon>
        <taxon>Tracheophyta</taxon>
        <taxon>Spermatophyta</taxon>
        <taxon>Magnoliopsida</taxon>
        <taxon>eudicotyledons</taxon>
        <taxon>Gunneridae</taxon>
        <taxon>Pentapetalae</taxon>
        <taxon>asterids</taxon>
        <taxon>campanulids</taxon>
        <taxon>Asterales</taxon>
        <taxon>Asteraceae</taxon>
        <taxon>Asteroideae</taxon>
        <taxon>Anthemideae</taxon>
        <taxon>Anthemidinae</taxon>
        <taxon>Tanacetum</taxon>
    </lineage>
</organism>
<feature type="compositionally biased region" description="Pro residues" evidence="2">
    <location>
        <begin position="252"/>
        <end position="263"/>
    </location>
</feature>
<name>A0A699JCG1_TANCI</name>
<evidence type="ECO:0000256" key="2">
    <source>
        <dbReference type="SAM" id="MobiDB-lite"/>
    </source>
</evidence>